<feature type="transmembrane region" description="Helical" evidence="1">
    <location>
        <begin position="153"/>
        <end position="176"/>
    </location>
</feature>
<proteinExistence type="predicted"/>
<reference evidence="2 3" key="1">
    <citation type="submission" date="2017-05" db="EMBL/GenBank/DDBJ databases">
        <authorList>
            <person name="Varghese N."/>
            <person name="Submissions S."/>
        </authorList>
    </citation>
    <scope>NUCLEOTIDE SEQUENCE [LARGE SCALE GENOMIC DNA]</scope>
    <source>
        <strain evidence="2 3">DSM 46834</strain>
    </source>
</reference>
<keyword evidence="1" id="KW-1133">Transmembrane helix</keyword>
<evidence type="ECO:0000313" key="2">
    <source>
        <dbReference type="EMBL" id="SMO98533.1"/>
    </source>
</evidence>
<feature type="transmembrane region" description="Helical" evidence="1">
    <location>
        <begin position="50"/>
        <end position="73"/>
    </location>
</feature>
<evidence type="ECO:0000313" key="3">
    <source>
        <dbReference type="Proteomes" id="UP000317484"/>
    </source>
</evidence>
<protein>
    <submittedName>
        <fullName evidence="2">Uncharacterized protein</fullName>
    </submittedName>
</protein>
<gene>
    <name evidence="2" type="ORF">SAMN06273567_113106</name>
</gene>
<keyword evidence="1" id="KW-0472">Membrane</keyword>
<accession>A0A521FQR4</accession>
<keyword evidence="1" id="KW-0812">Transmembrane</keyword>
<evidence type="ECO:0000256" key="1">
    <source>
        <dbReference type="SAM" id="Phobius"/>
    </source>
</evidence>
<name>A0A521FQR4_9ACTN</name>
<dbReference type="RefSeq" id="WP_142460754.1">
    <property type="nucleotide sequence ID" value="NZ_FXTJ01000013.1"/>
</dbReference>
<feature type="transmembrane region" description="Helical" evidence="1">
    <location>
        <begin position="113"/>
        <end position="132"/>
    </location>
</feature>
<organism evidence="2 3">
    <name type="scientific">Geodermatophilus aquaeductus</name>
    <dbReference type="NCBI Taxonomy" id="1564161"/>
    <lineage>
        <taxon>Bacteria</taxon>
        <taxon>Bacillati</taxon>
        <taxon>Actinomycetota</taxon>
        <taxon>Actinomycetes</taxon>
        <taxon>Geodermatophilales</taxon>
        <taxon>Geodermatophilaceae</taxon>
        <taxon>Geodermatophilus</taxon>
    </lineage>
</organism>
<feature type="transmembrane region" description="Helical" evidence="1">
    <location>
        <begin position="80"/>
        <end position="101"/>
    </location>
</feature>
<sequence>MGHPTTAARPGAATAAALLAFLQGGVYLGGVVWQSVDVAASDTGLEDLGPAVVAVLGVSALGAALVLGGLSLLRHSRRAPLASASCVDALACGVLLLVVGLTASGGPLSTADLLALGLGLALLIGPVLRLVLLGRPRLLAWAGTRRSPGGAGAVLAVVLAIGVLAAVSTVLLVLAAQQAPVGAAAVPPG</sequence>
<keyword evidence="3" id="KW-1185">Reference proteome</keyword>
<dbReference type="Proteomes" id="UP000317484">
    <property type="component" value="Unassembled WGS sequence"/>
</dbReference>
<dbReference type="AlphaFoldDB" id="A0A521FQR4"/>
<dbReference type="EMBL" id="FXTJ01000013">
    <property type="protein sequence ID" value="SMO98533.1"/>
    <property type="molecule type" value="Genomic_DNA"/>
</dbReference>